<sequence>MATMAGPRNQEEPAKEVVCRTGEDGGEMAQCTAVVKCLRYRKCSAMNDPELYCKANPFQVRDASQILGVYKKRMSPDDADIVLDIGCGTGDVTTGILGPSLGRFELLLGVGAHFFIGHFMSM</sequence>
<evidence type="ECO:0000313" key="1">
    <source>
        <dbReference type="EMBL" id="GBM99584.1"/>
    </source>
</evidence>
<accession>A0A4Y2KBJ5</accession>
<proteinExistence type="predicted"/>
<dbReference type="SUPFAM" id="SSF53335">
    <property type="entry name" value="S-adenosyl-L-methionine-dependent methyltransferases"/>
    <property type="match status" value="1"/>
</dbReference>
<comment type="caution">
    <text evidence="1">The sequence shown here is derived from an EMBL/GenBank/DDBJ whole genome shotgun (WGS) entry which is preliminary data.</text>
</comment>
<keyword evidence="2" id="KW-1185">Reference proteome</keyword>
<name>A0A4Y2KBJ5_ARAVE</name>
<dbReference type="OrthoDB" id="10016089at2759"/>
<evidence type="ECO:0008006" key="3">
    <source>
        <dbReference type="Google" id="ProtNLM"/>
    </source>
</evidence>
<gene>
    <name evidence="1" type="ORF">AVEN_167942_1</name>
</gene>
<dbReference type="InterPro" id="IPR029063">
    <property type="entry name" value="SAM-dependent_MTases_sf"/>
</dbReference>
<dbReference type="Proteomes" id="UP000499080">
    <property type="component" value="Unassembled WGS sequence"/>
</dbReference>
<protein>
    <recommendedName>
        <fullName evidence="3">Methyltransferase domain-containing protein</fullName>
    </recommendedName>
</protein>
<organism evidence="1 2">
    <name type="scientific">Araneus ventricosus</name>
    <name type="common">Orbweaver spider</name>
    <name type="synonym">Epeira ventricosa</name>
    <dbReference type="NCBI Taxonomy" id="182803"/>
    <lineage>
        <taxon>Eukaryota</taxon>
        <taxon>Metazoa</taxon>
        <taxon>Ecdysozoa</taxon>
        <taxon>Arthropoda</taxon>
        <taxon>Chelicerata</taxon>
        <taxon>Arachnida</taxon>
        <taxon>Araneae</taxon>
        <taxon>Araneomorphae</taxon>
        <taxon>Entelegynae</taxon>
        <taxon>Araneoidea</taxon>
        <taxon>Araneidae</taxon>
        <taxon>Araneus</taxon>
    </lineage>
</organism>
<evidence type="ECO:0000313" key="2">
    <source>
        <dbReference type="Proteomes" id="UP000499080"/>
    </source>
</evidence>
<dbReference type="EMBL" id="BGPR01004430">
    <property type="protein sequence ID" value="GBM99584.1"/>
    <property type="molecule type" value="Genomic_DNA"/>
</dbReference>
<reference evidence="1 2" key="1">
    <citation type="journal article" date="2019" name="Sci. Rep.">
        <title>Orb-weaving spider Araneus ventricosus genome elucidates the spidroin gene catalogue.</title>
        <authorList>
            <person name="Kono N."/>
            <person name="Nakamura H."/>
            <person name="Ohtoshi R."/>
            <person name="Moran D.A.P."/>
            <person name="Shinohara A."/>
            <person name="Yoshida Y."/>
            <person name="Fujiwara M."/>
            <person name="Mori M."/>
            <person name="Tomita M."/>
            <person name="Arakawa K."/>
        </authorList>
    </citation>
    <scope>NUCLEOTIDE SEQUENCE [LARGE SCALE GENOMIC DNA]</scope>
</reference>
<dbReference type="AlphaFoldDB" id="A0A4Y2KBJ5"/>